<dbReference type="InterPro" id="IPR010105">
    <property type="entry name" value="TonB_sidphr_rcpt"/>
</dbReference>
<organism evidence="19 20">
    <name type="scientific">Chryseolinea serpens</name>
    <dbReference type="NCBI Taxonomy" id="947013"/>
    <lineage>
        <taxon>Bacteria</taxon>
        <taxon>Pseudomonadati</taxon>
        <taxon>Bacteroidota</taxon>
        <taxon>Cytophagia</taxon>
        <taxon>Cytophagales</taxon>
        <taxon>Fulvivirgaceae</taxon>
        <taxon>Chryseolinea</taxon>
    </lineage>
</organism>
<evidence type="ECO:0000256" key="6">
    <source>
        <dbReference type="ARBA" id="ARBA00022692"/>
    </source>
</evidence>
<evidence type="ECO:0000313" key="19">
    <source>
        <dbReference type="EMBL" id="SHG66244.1"/>
    </source>
</evidence>
<dbReference type="InterPro" id="IPR036942">
    <property type="entry name" value="Beta-barrel_TonB_sf"/>
</dbReference>
<dbReference type="GO" id="GO:0015891">
    <property type="term" value="P:siderophore transport"/>
    <property type="evidence" value="ECO:0007669"/>
    <property type="project" value="InterPro"/>
</dbReference>
<keyword evidence="4 14" id="KW-1134">Transmembrane beta strand</keyword>
<dbReference type="GO" id="GO:0009279">
    <property type="term" value="C:cell outer membrane"/>
    <property type="evidence" value="ECO:0007669"/>
    <property type="project" value="UniProtKB-SubCell"/>
</dbReference>
<keyword evidence="3 14" id="KW-0813">Transport</keyword>
<evidence type="ECO:0000256" key="5">
    <source>
        <dbReference type="ARBA" id="ARBA00022496"/>
    </source>
</evidence>
<dbReference type="PANTHER" id="PTHR32552">
    <property type="entry name" value="FERRICHROME IRON RECEPTOR-RELATED"/>
    <property type="match status" value="1"/>
</dbReference>
<dbReference type="GO" id="GO:0015344">
    <property type="term" value="F:siderophore uptake transmembrane transporter activity"/>
    <property type="evidence" value="ECO:0007669"/>
    <property type="project" value="TreeGrafter"/>
</dbReference>
<evidence type="ECO:0000256" key="16">
    <source>
        <dbReference type="SAM" id="SignalP"/>
    </source>
</evidence>
<dbReference type="GO" id="GO:0038023">
    <property type="term" value="F:signaling receptor activity"/>
    <property type="evidence" value="ECO:0007669"/>
    <property type="project" value="InterPro"/>
</dbReference>
<dbReference type="STRING" id="947013.SAMN04488109_1298"/>
<name>A0A1M5LMB7_9BACT</name>
<dbReference type="InterPro" id="IPR012910">
    <property type="entry name" value="Plug_dom"/>
</dbReference>
<evidence type="ECO:0000256" key="2">
    <source>
        <dbReference type="ARBA" id="ARBA00009810"/>
    </source>
</evidence>
<evidence type="ECO:0000256" key="13">
    <source>
        <dbReference type="ARBA" id="ARBA00023237"/>
    </source>
</evidence>
<feature type="chain" id="PRO_5012725518" evidence="16">
    <location>
        <begin position="26"/>
        <end position="796"/>
    </location>
</feature>
<dbReference type="AlphaFoldDB" id="A0A1M5LMB7"/>
<keyword evidence="6 14" id="KW-0812">Transmembrane</keyword>
<dbReference type="GO" id="GO:0030246">
    <property type="term" value="F:carbohydrate binding"/>
    <property type="evidence" value="ECO:0007669"/>
    <property type="project" value="InterPro"/>
</dbReference>
<dbReference type="EMBL" id="FQWQ01000001">
    <property type="protein sequence ID" value="SHG66244.1"/>
    <property type="molecule type" value="Genomic_DNA"/>
</dbReference>
<evidence type="ECO:0000256" key="8">
    <source>
        <dbReference type="ARBA" id="ARBA00023004"/>
    </source>
</evidence>
<dbReference type="Pfam" id="PF00593">
    <property type="entry name" value="TonB_dep_Rec_b-barrel"/>
    <property type="match status" value="1"/>
</dbReference>
<evidence type="ECO:0000256" key="4">
    <source>
        <dbReference type="ARBA" id="ARBA00022452"/>
    </source>
</evidence>
<dbReference type="Pfam" id="PF07715">
    <property type="entry name" value="Plug"/>
    <property type="match status" value="1"/>
</dbReference>
<evidence type="ECO:0000256" key="10">
    <source>
        <dbReference type="ARBA" id="ARBA00023077"/>
    </source>
</evidence>
<dbReference type="CDD" id="cd01347">
    <property type="entry name" value="ligand_gated_channel"/>
    <property type="match status" value="1"/>
</dbReference>
<dbReference type="SUPFAM" id="SSF56935">
    <property type="entry name" value="Porins"/>
    <property type="match status" value="1"/>
</dbReference>
<keyword evidence="8" id="KW-0408">Iron</keyword>
<protein>
    <submittedName>
        <fullName evidence="19">Iron complex outermembrane recepter protein</fullName>
    </submittedName>
</protein>
<evidence type="ECO:0000256" key="9">
    <source>
        <dbReference type="ARBA" id="ARBA00023065"/>
    </source>
</evidence>
<dbReference type="OrthoDB" id="9758472at2"/>
<evidence type="ECO:0000256" key="12">
    <source>
        <dbReference type="ARBA" id="ARBA00023170"/>
    </source>
</evidence>
<comment type="subcellular location">
    <subcellularLocation>
        <location evidence="1 14">Cell outer membrane</location>
        <topology evidence="1 14">Multi-pass membrane protein</topology>
    </subcellularLocation>
</comment>
<evidence type="ECO:0000259" key="17">
    <source>
        <dbReference type="Pfam" id="PF00593"/>
    </source>
</evidence>
<feature type="domain" description="TonB-dependent receptor-like beta-barrel" evidence="17">
    <location>
        <begin position="324"/>
        <end position="757"/>
    </location>
</feature>
<proteinExistence type="inferred from homology"/>
<dbReference type="NCBIfam" id="TIGR01783">
    <property type="entry name" value="TonB-siderophor"/>
    <property type="match status" value="1"/>
</dbReference>
<feature type="signal peptide" evidence="16">
    <location>
        <begin position="1"/>
        <end position="25"/>
    </location>
</feature>
<dbReference type="PROSITE" id="PS52016">
    <property type="entry name" value="TONB_DEPENDENT_REC_3"/>
    <property type="match status" value="1"/>
</dbReference>
<evidence type="ECO:0000256" key="7">
    <source>
        <dbReference type="ARBA" id="ARBA00022729"/>
    </source>
</evidence>
<keyword evidence="9" id="KW-0406">Ion transport</keyword>
<dbReference type="Proteomes" id="UP000184212">
    <property type="component" value="Unassembled WGS sequence"/>
</dbReference>
<evidence type="ECO:0000256" key="1">
    <source>
        <dbReference type="ARBA" id="ARBA00004571"/>
    </source>
</evidence>
<dbReference type="InterPro" id="IPR037066">
    <property type="entry name" value="Plug_dom_sf"/>
</dbReference>
<keyword evidence="10 15" id="KW-0798">TonB box</keyword>
<dbReference type="InterPro" id="IPR000531">
    <property type="entry name" value="Beta-barrel_TonB"/>
</dbReference>
<keyword evidence="13 14" id="KW-0998">Cell outer membrane</keyword>
<dbReference type="InterPro" id="IPR039426">
    <property type="entry name" value="TonB-dep_rcpt-like"/>
</dbReference>
<dbReference type="Gene3D" id="2.60.40.1120">
    <property type="entry name" value="Carboxypeptidase-like, regulatory domain"/>
    <property type="match status" value="1"/>
</dbReference>
<evidence type="ECO:0000259" key="18">
    <source>
        <dbReference type="Pfam" id="PF07715"/>
    </source>
</evidence>
<evidence type="ECO:0000256" key="15">
    <source>
        <dbReference type="RuleBase" id="RU003357"/>
    </source>
</evidence>
<dbReference type="InterPro" id="IPR013784">
    <property type="entry name" value="Carb-bd-like_fold"/>
</dbReference>
<keyword evidence="7 16" id="KW-0732">Signal</keyword>
<dbReference type="PANTHER" id="PTHR32552:SF68">
    <property type="entry name" value="FERRICHROME OUTER MEMBRANE TRANSPORTER_PHAGE RECEPTOR"/>
    <property type="match status" value="1"/>
</dbReference>
<keyword evidence="5" id="KW-0410">Iron transport</keyword>
<reference evidence="19 20" key="1">
    <citation type="submission" date="2016-11" db="EMBL/GenBank/DDBJ databases">
        <authorList>
            <person name="Jaros S."/>
            <person name="Januszkiewicz K."/>
            <person name="Wedrychowicz H."/>
        </authorList>
    </citation>
    <scope>NUCLEOTIDE SEQUENCE [LARGE SCALE GENOMIC DNA]</scope>
    <source>
        <strain evidence="19 20">DSM 24574</strain>
    </source>
</reference>
<dbReference type="RefSeq" id="WP_073132074.1">
    <property type="nucleotide sequence ID" value="NZ_FQWQ01000001.1"/>
</dbReference>
<feature type="domain" description="TonB-dependent receptor plug" evidence="18">
    <location>
        <begin position="139"/>
        <end position="235"/>
    </location>
</feature>
<dbReference type="Gene3D" id="2.170.130.10">
    <property type="entry name" value="TonB-dependent receptor, plug domain"/>
    <property type="match status" value="1"/>
</dbReference>
<keyword evidence="20" id="KW-1185">Reference proteome</keyword>
<keyword evidence="12" id="KW-0675">Receptor</keyword>
<evidence type="ECO:0000313" key="20">
    <source>
        <dbReference type="Proteomes" id="UP000184212"/>
    </source>
</evidence>
<keyword evidence="11 14" id="KW-0472">Membrane</keyword>
<comment type="similarity">
    <text evidence="2 14 15">Belongs to the TonB-dependent receptor family.</text>
</comment>
<accession>A0A1M5LMB7</accession>
<gene>
    <name evidence="19" type="ORF">SAMN04488109_1298</name>
</gene>
<dbReference type="Gene3D" id="2.40.170.20">
    <property type="entry name" value="TonB-dependent receptor, beta-barrel domain"/>
    <property type="match status" value="1"/>
</dbReference>
<sequence length="796" mass="88865">MKYFTPRHSILHVVLFVLAIASAWAQTGTIRGSVKTADGQPAEYINIAVKGVSKGATSNAKGEFEIRKVQAGQHVLLISFVGLEPQQVDIEVKANETTQVPEIILHESEKELNEVVVTSTRGYKEDAVSPSLRLKTPILEAPQNIQVISKQLLNDQQVFDMLEGVTRNVSGVTKLEHWDNYAYINMRGSQVTAFRNGMNVQMPWGPLAEDMSMVERIEFVKGPAGFMLASGEPSGFYNVVTKKPTGVNKGSVQLTLGSFDTYRTALDVDGKLTKDGKLLYRVNVMGQLKGSHRDFETNNRYSIVPVIKYLFNDNTSLTVEYTHQFSQMSAIGSNYAFSANGYGDLPRNFTTAEPNLDPTNINDRSVLAIFQHKLNERWNFTGQLAYYNYKQVGQSLWPSSVTPEGNMQRGVSIWDALGLSKIGQFFVNGEERTGNITHRILAGIDLSNKDYYADWSQGGPLGGDTFNIYKPVYGLVPASALPTYDRSRSIRERGVRYNQSTTGIYVQDEMAFLENKVRLTLAGRYTNAKNADPYSGSTDDNKFTPRVGVSVSLTPNTTLYGVYDQAFLPNPGRDYAGKKFDPITGSNLEAGVKRDWMNGKWNAGLTAYQITKNNVLVLDTDHPDPTTGQLVYSKQIGQTQTKGIEFDVRGEVVRNLELVLNYALTDSKVTKDTQEQNIGTKVPGTSKHLTNAWLNYRFSNGALKGLGFSAGYQWQVERSSWYVFDGTNQSLPNYFRLDGAVSWQNESFSVGVNVNNILNAYLFSGSPYDLNFDGKKEFYWQTEAPINFRMNVAYRF</sequence>
<dbReference type="SUPFAM" id="SSF49452">
    <property type="entry name" value="Starch-binding domain-like"/>
    <property type="match status" value="1"/>
</dbReference>
<evidence type="ECO:0000256" key="3">
    <source>
        <dbReference type="ARBA" id="ARBA00022448"/>
    </source>
</evidence>
<dbReference type="Pfam" id="PF13715">
    <property type="entry name" value="CarbopepD_reg_2"/>
    <property type="match status" value="1"/>
</dbReference>
<evidence type="ECO:0000256" key="11">
    <source>
        <dbReference type="ARBA" id="ARBA00023136"/>
    </source>
</evidence>
<evidence type="ECO:0000256" key="14">
    <source>
        <dbReference type="PROSITE-ProRule" id="PRU01360"/>
    </source>
</evidence>